<evidence type="ECO:0000313" key="1">
    <source>
        <dbReference type="EMBL" id="CAK5031189.1"/>
    </source>
</evidence>
<dbReference type="Proteomes" id="UP001497535">
    <property type="component" value="Unassembled WGS sequence"/>
</dbReference>
<keyword evidence="2" id="KW-1185">Reference proteome</keyword>
<sequence length="350" mass="39068">MNNPNSSTGETSMTLDQLLAKNGIKVADKQSTSTSQGSHVNFSFTGQNAGRNFAHPSANSGNQASSSVCIAGMIELANRTIVVFRNKTSSTASQNYFSEWILKSFNLPEKSIKDISQISTVQDYYVVFIVLSDKRSLESILAIYRSTTFNANQFIIIPASEILIEGTIEMRRQQQKQNGGKVSNESVPNLNTCFLSLLGHNLPQTSSGPSSQNVNQNRQPQPGQLDSNRILWENIAAAVDQLLFRLVFKLGEFSLVLFFSFIPLFTGRKIISEKKGSKNDYYRDLTKMFLNIRRGNILQLLVYSSNFTIKMIPEYRRILATNSVPYRFSDSFSPLSNSPTNSEPNVPKGR</sequence>
<organism evidence="1 2">
    <name type="scientific">Meloidogyne enterolobii</name>
    <name type="common">Root-knot nematode worm</name>
    <name type="synonym">Meloidogyne mayaguensis</name>
    <dbReference type="NCBI Taxonomy" id="390850"/>
    <lineage>
        <taxon>Eukaryota</taxon>
        <taxon>Metazoa</taxon>
        <taxon>Ecdysozoa</taxon>
        <taxon>Nematoda</taxon>
        <taxon>Chromadorea</taxon>
        <taxon>Rhabditida</taxon>
        <taxon>Tylenchina</taxon>
        <taxon>Tylenchomorpha</taxon>
        <taxon>Tylenchoidea</taxon>
        <taxon>Meloidogynidae</taxon>
        <taxon>Meloidogyninae</taxon>
        <taxon>Meloidogyne</taxon>
    </lineage>
</organism>
<accession>A0ACB0Y559</accession>
<comment type="caution">
    <text evidence="1">The sequence shown here is derived from an EMBL/GenBank/DDBJ whole genome shotgun (WGS) entry which is preliminary data.</text>
</comment>
<name>A0ACB0Y559_MELEN</name>
<protein>
    <submittedName>
        <fullName evidence="1">Uncharacterized protein</fullName>
    </submittedName>
</protein>
<dbReference type="EMBL" id="CAVMJV010000005">
    <property type="protein sequence ID" value="CAK5031189.1"/>
    <property type="molecule type" value="Genomic_DNA"/>
</dbReference>
<gene>
    <name evidence="1" type="ORF">MENTE1834_LOCUS7450</name>
</gene>
<proteinExistence type="predicted"/>
<evidence type="ECO:0000313" key="2">
    <source>
        <dbReference type="Proteomes" id="UP001497535"/>
    </source>
</evidence>
<reference evidence="1" key="1">
    <citation type="submission" date="2023-11" db="EMBL/GenBank/DDBJ databases">
        <authorList>
            <person name="Poullet M."/>
        </authorList>
    </citation>
    <scope>NUCLEOTIDE SEQUENCE</scope>
    <source>
        <strain evidence="1">E1834</strain>
    </source>
</reference>